<feature type="domain" description="HTH tetR-type" evidence="5">
    <location>
        <begin position="11"/>
        <end position="71"/>
    </location>
</feature>
<organism evidence="6 7">
    <name type="scientific">Eisenbergiella tayi</name>
    <dbReference type="NCBI Taxonomy" id="1432052"/>
    <lineage>
        <taxon>Bacteria</taxon>
        <taxon>Bacillati</taxon>
        <taxon>Bacillota</taxon>
        <taxon>Clostridia</taxon>
        <taxon>Lachnospirales</taxon>
        <taxon>Lachnospiraceae</taxon>
        <taxon>Eisenbergiella</taxon>
    </lineage>
</organism>
<keyword evidence="2 4" id="KW-0238">DNA-binding</keyword>
<keyword evidence="3" id="KW-0804">Transcription</keyword>
<dbReference type="InterPro" id="IPR009057">
    <property type="entry name" value="Homeodomain-like_sf"/>
</dbReference>
<evidence type="ECO:0000313" key="7">
    <source>
        <dbReference type="Proteomes" id="UP000094067"/>
    </source>
</evidence>
<evidence type="ECO:0000256" key="2">
    <source>
        <dbReference type="ARBA" id="ARBA00023125"/>
    </source>
</evidence>
<evidence type="ECO:0000256" key="4">
    <source>
        <dbReference type="PROSITE-ProRule" id="PRU00335"/>
    </source>
</evidence>
<gene>
    <name evidence="6" type="primary">icaR_4</name>
    <name evidence="6" type="ORF">BEI61_05368</name>
</gene>
<dbReference type="PANTHER" id="PTHR43479">
    <property type="entry name" value="ACREF/ENVCD OPERON REPRESSOR-RELATED"/>
    <property type="match status" value="1"/>
</dbReference>
<dbReference type="GO" id="GO:0045892">
    <property type="term" value="P:negative regulation of DNA-templated transcription"/>
    <property type="evidence" value="ECO:0007669"/>
    <property type="project" value="UniProtKB-ARBA"/>
</dbReference>
<feature type="DNA-binding region" description="H-T-H motif" evidence="4">
    <location>
        <begin position="34"/>
        <end position="53"/>
    </location>
</feature>
<dbReference type="RefSeq" id="WP_069154677.1">
    <property type="nucleotide sequence ID" value="NZ_MCGH01000003.1"/>
</dbReference>
<dbReference type="PRINTS" id="PR00455">
    <property type="entry name" value="HTHTETR"/>
</dbReference>
<dbReference type="EMBL" id="MCGH01000003">
    <property type="protein sequence ID" value="ODM04560.1"/>
    <property type="molecule type" value="Genomic_DNA"/>
</dbReference>
<reference evidence="6 7" key="1">
    <citation type="submission" date="2016-07" db="EMBL/GenBank/DDBJ databases">
        <title>Characterization of isolates of Eisenbergiella tayi derived from blood cultures, using whole genome sequencing.</title>
        <authorList>
            <person name="Burdz T."/>
            <person name="Wiebe D."/>
            <person name="Huynh C."/>
            <person name="Bernard K."/>
        </authorList>
    </citation>
    <scope>NUCLEOTIDE SEQUENCE [LARGE SCALE GENOMIC DNA]</scope>
    <source>
        <strain evidence="6 7">NML 110608</strain>
    </source>
</reference>
<accession>A0A1E3A723</accession>
<dbReference type="Gene3D" id="1.10.357.10">
    <property type="entry name" value="Tetracycline Repressor, domain 2"/>
    <property type="match status" value="1"/>
</dbReference>
<dbReference type="PANTHER" id="PTHR43479:SF11">
    <property type="entry name" value="ACREF_ENVCD OPERON REPRESSOR-RELATED"/>
    <property type="match status" value="1"/>
</dbReference>
<dbReference type="PATRIC" id="fig|1432052.4.peg.5974"/>
<sequence>MAGRKKEALVQFHKKSILDTAEKLFSEKGIRQTTMDDIAKAADYSKSTLYVYFKSKDEIYEHIIYSHMCRLKESMEEYTRENLDFEQCYFHICAKLSQLYEQYPLYFPSILGNIPVDDQSLADSEILHLIYDVGEEINDCITEIFRQGIREGILSPDITILPSAFTLWAALGSLIPMANEKECYLKKRMNMDKSEFLQHSFRMLLQSLKGGC</sequence>
<evidence type="ECO:0000256" key="3">
    <source>
        <dbReference type="ARBA" id="ARBA00023163"/>
    </source>
</evidence>
<dbReference type="SUPFAM" id="SSF46689">
    <property type="entry name" value="Homeodomain-like"/>
    <property type="match status" value="1"/>
</dbReference>
<dbReference type="Pfam" id="PF00440">
    <property type="entry name" value="TetR_N"/>
    <property type="match status" value="1"/>
</dbReference>
<dbReference type="AlphaFoldDB" id="A0A1E3A723"/>
<name>A0A1E3A723_9FIRM</name>
<keyword evidence="1" id="KW-0805">Transcription regulation</keyword>
<dbReference type="PROSITE" id="PS50977">
    <property type="entry name" value="HTH_TETR_2"/>
    <property type="match status" value="1"/>
</dbReference>
<dbReference type="GO" id="GO:0003677">
    <property type="term" value="F:DNA binding"/>
    <property type="evidence" value="ECO:0007669"/>
    <property type="project" value="UniProtKB-UniRule"/>
</dbReference>
<comment type="caution">
    <text evidence="6">The sequence shown here is derived from an EMBL/GenBank/DDBJ whole genome shotgun (WGS) entry which is preliminary data.</text>
</comment>
<evidence type="ECO:0000313" key="6">
    <source>
        <dbReference type="EMBL" id="ODM04560.1"/>
    </source>
</evidence>
<evidence type="ECO:0000256" key="1">
    <source>
        <dbReference type="ARBA" id="ARBA00023015"/>
    </source>
</evidence>
<proteinExistence type="predicted"/>
<protein>
    <submittedName>
        <fullName evidence="6">Biofilm operon icaADBC HTH-type negative transcriptional regulator IcaR</fullName>
    </submittedName>
</protein>
<dbReference type="InterPro" id="IPR050624">
    <property type="entry name" value="HTH-type_Tx_Regulator"/>
</dbReference>
<dbReference type="FunFam" id="1.10.10.60:FF:000141">
    <property type="entry name" value="TetR family transcriptional regulator"/>
    <property type="match status" value="1"/>
</dbReference>
<dbReference type="InterPro" id="IPR001647">
    <property type="entry name" value="HTH_TetR"/>
</dbReference>
<evidence type="ECO:0000259" key="5">
    <source>
        <dbReference type="PROSITE" id="PS50977"/>
    </source>
</evidence>
<dbReference type="Proteomes" id="UP000094067">
    <property type="component" value="Unassembled WGS sequence"/>
</dbReference>